<dbReference type="Gene3D" id="3.40.50.720">
    <property type="entry name" value="NAD(P)-binding Rossmann-like Domain"/>
    <property type="match status" value="1"/>
</dbReference>
<dbReference type="EMBL" id="MBTA01000029">
    <property type="protein sequence ID" value="RKD12778.1"/>
    <property type="molecule type" value="Genomic_DNA"/>
</dbReference>
<dbReference type="PANTHER" id="PTHR43818">
    <property type="entry name" value="BCDNA.GH03377"/>
    <property type="match status" value="1"/>
</dbReference>
<keyword evidence="3" id="KW-1185">Reference proteome</keyword>
<dbReference type="Pfam" id="PF01408">
    <property type="entry name" value="GFO_IDH_MocA"/>
    <property type="match status" value="1"/>
</dbReference>
<dbReference type="PANTHER" id="PTHR43818:SF9">
    <property type="entry name" value="HYPOTHETICAL OXIDOREDUCTASE"/>
    <property type="match status" value="1"/>
</dbReference>
<accession>A0A419S232</accession>
<dbReference type="OrthoDB" id="1408251at2"/>
<dbReference type="GO" id="GO:0000166">
    <property type="term" value="F:nucleotide binding"/>
    <property type="evidence" value="ECO:0007669"/>
    <property type="project" value="InterPro"/>
</dbReference>
<comment type="caution">
    <text evidence="2">The sequence shown here is derived from an EMBL/GenBank/DDBJ whole genome shotgun (WGS) entry which is preliminary data.</text>
</comment>
<dbReference type="Proteomes" id="UP000283433">
    <property type="component" value="Unassembled WGS sequence"/>
</dbReference>
<organism evidence="2 3">
    <name type="scientific">Pelobium manganitolerans</name>
    <dbReference type="NCBI Taxonomy" id="1842495"/>
    <lineage>
        <taxon>Bacteria</taxon>
        <taxon>Pseudomonadati</taxon>
        <taxon>Bacteroidota</taxon>
        <taxon>Sphingobacteriia</taxon>
        <taxon>Sphingobacteriales</taxon>
        <taxon>Sphingobacteriaceae</taxon>
        <taxon>Pelobium</taxon>
    </lineage>
</organism>
<dbReference type="InterPro" id="IPR036291">
    <property type="entry name" value="NAD(P)-bd_dom_sf"/>
</dbReference>
<sequence>MRGLKRRTFLKQAGIAGLSFSLTPSFALEIPRQSSSKKIGIIGLDTSHSVAFTKAINGNPERYQHYKVVVAYPYGTQTITSAAERIPKYVDEVRQMGVGITGSITELLRQVDVVLLETNDGRMHLPQASQVIHARKPLFIDKPIAASLLDAEKIFDLALKKNVPVFSSSSLRYMPNVQAVAKGEYGKITAATSYSPAIKETTHPDLYWYGIHGVETLFAVMGTGCKTVTSVSTSQADVVTGIWDDGRVATFTGMPAGPAVFGGTCICEKGVVQLGPYTGYEPLLLEIIKFFDTGVSPVSSAETLEILAFMDAASESKRRGSLPIALKDMFNK</sequence>
<dbReference type="InterPro" id="IPR000683">
    <property type="entry name" value="Gfo/Idh/MocA-like_OxRdtase_N"/>
</dbReference>
<protein>
    <submittedName>
        <fullName evidence="2">Dehydrogenase</fullName>
    </submittedName>
</protein>
<dbReference type="PROSITE" id="PS51318">
    <property type="entry name" value="TAT"/>
    <property type="match status" value="1"/>
</dbReference>
<proteinExistence type="predicted"/>
<evidence type="ECO:0000313" key="3">
    <source>
        <dbReference type="Proteomes" id="UP000283433"/>
    </source>
</evidence>
<gene>
    <name evidence="2" type="ORF">BCY91_11030</name>
</gene>
<dbReference type="RefSeq" id="WP_120183002.1">
    <property type="nucleotide sequence ID" value="NZ_MBTA01000029.1"/>
</dbReference>
<name>A0A419S232_9SPHI</name>
<dbReference type="InterPro" id="IPR006311">
    <property type="entry name" value="TAT_signal"/>
</dbReference>
<evidence type="ECO:0000313" key="2">
    <source>
        <dbReference type="EMBL" id="RKD12778.1"/>
    </source>
</evidence>
<dbReference type="SUPFAM" id="SSF51735">
    <property type="entry name" value="NAD(P)-binding Rossmann-fold domains"/>
    <property type="match status" value="1"/>
</dbReference>
<dbReference type="AlphaFoldDB" id="A0A419S232"/>
<dbReference type="InterPro" id="IPR050463">
    <property type="entry name" value="Gfo/Idh/MocA_oxidrdct_glycsds"/>
</dbReference>
<feature type="domain" description="Gfo/Idh/MocA-like oxidoreductase N-terminal" evidence="1">
    <location>
        <begin position="38"/>
        <end position="166"/>
    </location>
</feature>
<reference evidence="2 3" key="1">
    <citation type="submission" date="2016-07" db="EMBL/GenBank/DDBJ databases">
        <title>Genome of Pelobium manganitolerans.</title>
        <authorList>
            <person name="Wu S."/>
            <person name="Wang G."/>
        </authorList>
    </citation>
    <scope>NUCLEOTIDE SEQUENCE [LARGE SCALE GENOMIC DNA]</scope>
    <source>
        <strain evidence="2 3">YS-25</strain>
    </source>
</reference>
<evidence type="ECO:0000259" key="1">
    <source>
        <dbReference type="Pfam" id="PF01408"/>
    </source>
</evidence>